<dbReference type="InterPro" id="IPR029058">
    <property type="entry name" value="AB_hydrolase_fold"/>
</dbReference>
<evidence type="ECO:0000313" key="4">
    <source>
        <dbReference type="Proteomes" id="UP001300763"/>
    </source>
</evidence>
<dbReference type="Proteomes" id="UP001300763">
    <property type="component" value="Unassembled WGS sequence"/>
</dbReference>
<keyword evidence="3" id="KW-0378">Hydrolase</keyword>
<dbReference type="SUPFAM" id="SSF53474">
    <property type="entry name" value="alpha/beta-Hydrolases"/>
    <property type="match status" value="1"/>
</dbReference>
<sequence>MDHLMPGVRAAEVQGRIRTHYLESGPSDGEPVVFVHGNLSTSRFFEHLMPGAPERWRILAPDMRCFGRSEPAPIDATRGLGDWADDLVAFLDALGIDRPAHLVGWSTAGAAIALVARARRVASLTFLDPVAPYGFGGTFPDGRPCYPDFAGSGAGVANPEFVRRLREGDRSEDSPLSPRNVMNATYWRPGHREPRDREDVLVDEILLTTISDDGYPGDAQTSENWPGSAPGTRGLLNALSPKYCDWSWLPTLAEKPPVLWTHGSDDVVVADGSALELGTLGASGVVPGWPGADAFPPQPMVSQIREVLEAYRAAGGRVAIEEFAGSGHGPHVDAAEQWAATYWAFLESTRGGR</sequence>
<accession>A0ABT5SWG7</accession>
<proteinExistence type="predicted"/>
<keyword evidence="4" id="KW-1185">Reference proteome</keyword>
<dbReference type="GO" id="GO:0016787">
    <property type="term" value="F:hydrolase activity"/>
    <property type="evidence" value="ECO:0007669"/>
    <property type="project" value="UniProtKB-KW"/>
</dbReference>
<feature type="region of interest" description="Disordered" evidence="1">
    <location>
        <begin position="167"/>
        <end position="192"/>
    </location>
</feature>
<organism evidence="3 4">
    <name type="scientific">Actinomycetospora lemnae</name>
    <dbReference type="NCBI Taxonomy" id="3019891"/>
    <lineage>
        <taxon>Bacteria</taxon>
        <taxon>Bacillati</taxon>
        <taxon>Actinomycetota</taxon>
        <taxon>Actinomycetes</taxon>
        <taxon>Pseudonocardiales</taxon>
        <taxon>Pseudonocardiaceae</taxon>
        <taxon>Actinomycetospora</taxon>
    </lineage>
</organism>
<gene>
    <name evidence="3" type="ORF">PGB27_17835</name>
</gene>
<dbReference type="Gene3D" id="3.40.50.1820">
    <property type="entry name" value="alpha/beta hydrolase"/>
    <property type="match status" value="1"/>
</dbReference>
<evidence type="ECO:0000256" key="1">
    <source>
        <dbReference type="SAM" id="MobiDB-lite"/>
    </source>
</evidence>
<dbReference type="EMBL" id="JAQZAO010000007">
    <property type="protein sequence ID" value="MDD7967200.1"/>
    <property type="molecule type" value="Genomic_DNA"/>
</dbReference>
<dbReference type="InterPro" id="IPR000073">
    <property type="entry name" value="AB_hydrolase_1"/>
</dbReference>
<comment type="caution">
    <text evidence="3">The sequence shown here is derived from an EMBL/GenBank/DDBJ whole genome shotgun (WGS) entry which is preliminary data.</text>
</comment>
<dbReference type="Pfam" id="PF12697">
    <property type="entry name" value="Abhydrolase_6"/>
    <property type="match status" value="1"/>
</dbReference>
<dbReference type="RefSeq" id="WP_274201727.1">
    <property type="nucleotide sequence ID" value="NZ_JAQZAO010000007.1"/>
</dbReference>
<name>A0ABT5SWG7_9PSEU</name>
<protein>
    <submittedName>
        <fullName evidence="3">Alpha/beta fold hydrolase</fullName>
    </submittedName>
</protein>
<feature type="domain" description="AB hydrolase-1" evidence="2">
    <location>
        <begin position="32"/>
        <end position="340"/>
    </location>
</feature>
<reference evidence="3 4" key="1">
    <citation type="submission" date="2023-02" db="EMBL/GenBank/DDBJ databases">
        <title>Genome sequencing required for Actinomycetospora new species description.</title>
        <authorList>
            <person name="Saimee Y."/>
            <person name="Duangmal K."/>
        </authorList>
    </citation>
    <scope>NUCLEOTIDE SEQUENCE [LARGE SCALE GENOMIC DNA]</scope>
    <source>
        <strain evidence="3 4">DW7H6</strain>
    </source>
</reference>
<evidence type="ECO:0000259" key="2">
    <source>
        <dbReference type="Pfam" id="PF12697"/>
    </source>
</evidence>
<dbReference type="PANTHER" id="PTHR43798:SF33">
    <property type="entry name" value="HYDROLASE, PUTATIVE (AFU_ORTHOLOGUE AFUA_2G14860)-RELATED"/>
    <property type="match status" value="1"/>
</dbReference>
<dbReference type="InterPro" id="IPR050266">
    <property type="entry name" value="AB_hydrolase_sf"/>
</dbReference>
<evidence type="ECO:0000313" key="3">
    <source>
        <dbReference type="EMBL" id="MDD7967200.1"/>
    </source>
</evidence>
<dbReference type="PANTHER" id="PTHR43798">
    <property type="entry name" value="MONOACYLGLYCEROL LIPASE"/>
    <property type="match status" value="1"/>
</dbReference>